<dbReference type="Proteomes" id="UP000015351">
    <property type="component" value="Unassembled WGS sequence"/>
</dbReference>
<dbReference type="EMBL" id="AONI01000006">
    <property type="protein sequence ID" value="EPX81142.1"/>
    <property type="molecule type" value="Genomic_DNA"/>
</dbReference>
<protein>
    <submittedName>
        <fullName evidence="1">Uncharacterized protein</fullName>
    </submittedName>
</protein>
<dbReference type="STRING" id="1123360.thalar_00591"/>
<name>S9QN81_9RHOB</name>
<organism evidence="1 2">
    <name type="scientific">Litoreibacter arenae DSM 19593</name>
    <dbReference type="NCBI Taxonomy" id="1123360"/>
    <lineage>
        <taxon>Bacteria</taxon>
        <taxon>Pseudomonadati</taxon>
        <taxon>Pseudomonadota</taxon>
        <taxon>Alphaproteobacteria</taxon>
        <taxon>Rhodobacterales</taxon>
        <taxon>Roseobacteraceae</taxon>
        <taxon>Litoreibacter</taxon>
    </lineage>
</organism>
<keyword evidence="2" id="KW-1185">Reference proteome</keyword>
<proteinExistence type="predicted"/>
<gene>
    <name evidence="1" type="ORF">thalar_00591</name>
</gene>
<dbReference type="RefSeq" id="WP_021101662.1">
    <property type="nucleotide sequence ID" value="NZ_KE557312.1"/>
</dbReference>
<evidence type="ECO:0000313" key="2">
    <source>
        <dbReference type="Proteomes" id="UP000015351"/>
    </source>
</evidence>
<sequence>MNAWVRSQPKTLRPYFGAQAAEGLLDEMELFLKFGDAPVQGNRLIVDDSQMADMAPRLYPKLSEERINAVFGERRSAFDLVVTLRTPQMLRRELVERFSLGEEAPECIEVPQHMLKDAKLTGLFELGVSICLSKDVDLGPGWPNHLGSWVAKEVYTIGLDRRQSAFRILPLTEELAKSLHLPKGTFVYVDDIEDLNTVYDEGTSCATAYVSEKVLLSSAAGKSAAAVAALIWSDIASAILLADGNGVSDAEEVTGGSPLEAILENLRADQSLSLSELKKLIKDPVRLRAAVHDSRGLVKDLEKV</sequence>
<comment type="caution">
    <text evidence="1">The sequence shown here is derived from an EMBL/GenBank/DDBJ whole genome shotgun (WGS) entry which is preliminary data.</text>
</comment>
<dbReference type="AlphaFoldDB" id="S9QN81"/>
<evidence type="ECO:0000313" key="1">
    <source>
        <dbReference type="EMBL" id="EPX81142.1"/>
    </source>
</evidence>
<dbReference type="eggNOG" id="ENOG5033T0F">
    <property type="taxonomic scope" value="Bacteria"/>
</dbReference>
<accession>S9QN81</accession>
<dbReference type="HOGENOM" id="CLU_914661_0_0_5"/>
<reference evidence="2" key="1">
    <citation type="journal article" date="2013" name="Stand. Genomic Sci.">
        <title>Genome sequence of the Litoreibacter arenae type strain (DSM 19593(T)), a member of the Roseobacter clade isolated from sea sand.</title>
        <authorList>
            <person name="Riedel T."/>
            <person name="Fiebig A."/>
            <person name="Petersen J."/>
            <person name="Gronow S."/>
            <person name="Kyrpides N.C."/>
            <person name="Goker M."/>
            <person name="Klenk H.P."/>
        </authorList>
    </citation>
    <scope>NUCLEOTIDE SEQUENCE [LARGE SCALE GENOMIC DNA]</scope>
    <source>
        <strain evidence="2">DSM 19593</strain>
    </source>
</reference>
<dbReference type="OrthoDB" id="7831836at2"/>